<name>A0ACC2C9I8_DIPCM</name>
<sequence>MARADDEASQSLHNAGEGPEDPQLRQGSTSEADSLSHESIRAEDGKVGSSDASSALSEGSAVGEDGVAAGDKGVEEEEEAECPFCLFMKSGPCGEEFTNWEKCVEDAEKDEEDIVTKCWPVTQLLKKCMESNTDYYGVILQAEQAMEEQAALSEQASAAKSNEDSGEESLSQDSLKETDSKHSKEDQAQSKD</sequence>
<dbReference type="Proteomes" id="UP001162992">
    <property type="component" value="Chromosome 11"/>
</dbReference>
<evidence type="ECO:0000313" key="1">
    <source>
        <dbReference type="EMBL" id="KAJ7538681.1"/>
    </source>
</evidence>
<protein>
    <submittedName>
        <fullName evidence="1">Uncharacterized protein</fullName>
    </submittedName>
</protein>
<reference evidence="2" key="1">
    <citation type="journal article" date="2024" name="Proc. Natl. Acad. Sci. U.S.A.">
        <title>Extraordinary preservation of gene collinearity over three hundred million years revealed in homosporous lycophytes.</title>
        <authorList>
            <person name="Li C."/>
            <person name="Wickell D."/>
            <person name="Kuo L.Y."/>
            <person name="Chen X."/>
            <person name="Nie B."/>
            <person name="Liao X."/>
            <person name="Peng D."/>
            <person name="Ji J."/>
            <person name="Jenkins J."/>
            <person name="Williams M."/>
            <person name="Shu S."/>
            <person name="Plott C."/>
            <person name="Barry K."/>
            <person name="Rajasekar S."/>
            <person name="Grimwood J."/>
            <person name="Han X."/>
            <person name="Sun S."/>
            <person name="Hou Z."/>
            <person name="He W."/>
            <person name="Dai G."/>
            <person name="Sun C."/>
            <person name="Schmutz J."/>
            <person name="Leebens-Mack J.H."/>
            <person name="Li F.W."/>
            <person name="Wang L."/>
        </authorList>
    </citation>
    <scope>NUCLEOTIDE SEQUENCE [LARGE SCALE GENOMIC DNA]</scope>
    <source>
        <strain evidence="2">cv. PW_Plant_1</strain>
    </source>
</reference>
<gene>
    <name evidence="1" type="ORF">O6H91_11G059000</name>
</gene>
<dbReference type="EMBL" id="CM055102">
    <property type="protein sequence ID" value="KAJ7538681.1"/>
    <property type="molecule type" value="Genomic_DNA"/>
</dbReference>
<evidence type="ECO:0000313" key="2">
    <source>
        <dbReference type="Proteomes" id="UP001162992"/>
    </source>
</evidence>
<proteinExistence type="predicted"/>
<comment type="caution">
    <text evidence="1">The sequence shown here is derived from an EMBL/GenBank/DDBJ whole genome shotgun (WGS) entry which is preliminary data.</text>
</comment>
<accession>A0ACC2C9I8</accession>
<organism evidence="1 2">
    <name type="scientific">Diphasiastrum complanatum</name>
    <name type="common">Issler's clubmoss</name>
    <name type="synonym">Lycopodium complanatum</name>
    <dbReference type="NCBI Taxonomy" id="34168"/>
    <lineage>
        <taxon>Eukaryota</taxon>
        <taxon>Viridiplantae</taxon>
        <taxon>Streptophyta</taxon>
        <taxon>Embryophyta</taxon>
        <taxon>Tracheophyta</taxon>
        <taxon>Lycopodiopsida</taxon>
        <taxon>Lycopodiales</taxon>
        <taxon>Lycopodiaceae</taxon>
        <taxon>Lycopodioideae</taxon>
        <taxon>Diphasiastrum</taxon>
    </lineage>
</organism>
<keyword evidence="2" id="KW-1185">Reference proteome</keyword>